<accession>A0A9X1PU20</accession>
<dbReference type="PANTHER" id="PTHR41521:SF4">
    <property type="entry name" value="BLR0684 PROTEIN"/>
    <property type="match status" value="1"/>
</dbReference>
<dbReference type="SUPFAM" id="SSF54909">
    <property type="entry name" value="Dimeric alpha+beta barrel"/>
    <property type="match status" value="1"/>
</dbReference>
<dbReference type="Proteomes" id="UP001139384">
    <property type="component" value="Unassembled WGS sequence"/>
</dbReference>
<dbReference type="AlphaFoldDB" id="A0A9X1PU20"/>
<dbReference type="InterPro" id="IPR010753">
    <property type="entry name" value="DUF1330"/>
</dbReference>
<evidence type="ECO:0000259" key="1">
    <source>
        <dbReference type="Pfam" id="PF07045"/>
    </source>
</evidence>
<dbReference type="PANTHER" id="PTHR41521">
    <property type="match status" value="1"/>
</dbReference>
<name>A0A9X1PU20_STRM4</name>
<evidence type="ECO:0000313" key="3">
    <source>
        <dbReference type="Proteomes" id="UP001139384"/>
    </source>
</evidence>
<evidence type="ECO:0000313" key="2">
    <source>
        <dbReference type="EMBL" id="MCF1592520.1"/>
    </source>
</evidence>
<dbReference type="RefSeq" id="WP_234760822.1">
    <property type="nucleotide sequence ID" value="NZ_JAKEIP010000006.1"/>
</dbReference>
<dbReference type="EMBL" id="JAKEIP010000006">
    <property type="protein sequence ID" value="MCF1592520.1"/>
    <property type="molecule type" value="Genomic_DNA"/>
</dbReference>
<reference evidence="2" key="1">
    <citation type="submission" date="2022-01" db="EMBL/GenBank/DDBJ databases">
        <title>Draft Genome Sequences of Seven Type Strains of the Genus Streptomyces.</title>
        <authorList>
            <person name="Aziz S."/>
            <person name="Coretto E."/>
            <person name="Chronakova A."/>
            <person name="Sproer C."/>
            <person name="Huber K."/>
            <person name="Nouioui I."/>
            <person name="Gross H."/>
        </authorList>
    </citation>
    <scope>NUCLEOTIDE SEQUENCE</scope>
    <source>
        <strain evidence="2">DSM 103493</strain>
    </source>
</reference>
<organism evidence="2 3">
    <name type="scientific">Streptomyces muensis</name>
    <dbReference type="NCBI Taxonomy" id="1077944"/>
    <lineage>
        <taxon>Bacteria</taxon>
        <taxon>Bacillati</taxon>
        <taxon>Actinomycetota</taxon>
        <taxon>Actinomycetes</taxon>
        <taxon>Kitasatosporales</taxon>
        <taxon>Streptomycetaceae</taxon>
        <taxon>Streptomyces</taxon>
    </lineage>
</organism>
<protein>
    <submittedName>
        <fullName evidence="2">DUF1330 domain-containing protein</fullName>
    </submittedName>
</protein>
<gene>
    <name evidence="2" type="ORF">L0P92_02905</name>
</gene>
<feature type="domain" description="DUF1330" evidence="1">
    <location>
        <begin position="2"/>
        <end position="93"/>
    </location>
</feature>
<comment type="caution">
    <text evidence="2">The sequence shown here is derived from an EMBL/GenBank/DDBJ whole genome shotgun (WGS) entry which is preliminary data.</text>
</comment>
<dbReference type="Pfam" id="PF07045">
    <property type="entry name" value="DUF1330"/>
    <property type="match status" value="1"/>
</dbReference>
<keyword evidence="3" id="KW-1185">Reference proteome</keyword>
<sequence length="100" mass="11283">MPAYLLAGVRMRDPEVYQQYIAKAAPTFEGFDVKILALCNNPSVLEGEDAPGRFILLEFPDRDTALNWYRNDVYQKEAIPIRQASADTPFLVVIDHDAPV</sequence>
<dbReference type="Gene3D" id="3.30.70.100">
    <property type="match status" value="1"/>
</dbReference>
<proteinExistence type="predicted"/>
<dbReference type="InterPro" id="IPR011008">
    <property type="entry name" value="Dimeric_a/b-barrel"/>
</dbReference>